<protein>
    <submittedName>
        <fullName evidence="5">[FeFe] hydrogenase, group B1/B3</fullName>
    </submittedName>
</protein>
<dbReference type="AlphaFoldDB" id="A0A1H8X4W7"/>
<dbReference type="PANTHER" id="PTHR11615">
    <property type="entry name" value="NITRATE, FORMATE, IRON DEHYDROGENASE"/>
    <property type="match status" value="1"/>
</dbReference>
<evidence type="ECO:0000313" key="5">
    <source>
        <dbReference type="EMBL" id="SEP34980.1"/>
    </source>
</evidence>
<dbReference type="PROSITE" id="PS51379">
    <property type="entry name" value="4FE4S_FER_2"/>
    <property type="match status" value="2"/>
</dbReference>
<evidence type="ECO:0000313" key="6">
    <source>
        <dbReference type="Proteomes" id="UP000198847"/>
    </source>
</evidence>
<dbReference type="Pfam" id="PF02906">
    <property type="entry name" value="Fe_hyd_lg_C"/>
    <property type="match status" value="1"/>
</dbReference>
<dbReference type="GO" id="GO:0051536">
    <property type="term" value="F:iron-sulfur cluster binding"/>
    <property type="evidence" value="ECO:0007669"/>
    <property type="project" value="UniProtKB-KW"/>
</dbReference>
<dbReference type="InterPro" id="IPR027631">
    <property type="entry name" value="Mono_FeFe_hydrog"/>
</dbReference>
<dbReference type="InterPro" id="IPR017896">
    <property type="entry name" value="4Fe4S_Fe-S-bd"/>
</dbReference>
<dbReference type="SUPFAM" id="SSF53920">
    <property type="entry name" value="Fe-only hydrogenase"/>
    <property type="match status" value="1"/>
</dbReference>
<dbReference type="InterPro" id="IPR017900">
    <property type="entry name" value="4Fe4S_Fe_S_CS"/>
</dbReference>
<name>A0A1H8X4W7_9FIRM</name>
<accession>A0A1H8X4W7</accession>
<feature type="domain" description="4Fe-4S ferredoxin-type" evidence="4">
    <location>
        <begin position="134"/>
        <end position="164"/>
    </location>
</feature>
<evidence type="ECO:0000256" key="3">
    <source>
        <dbReference type="ARBA" id="ARBA00023014"/>
    </source>
</evidence>
<dbReference type="EMBL" id="FODY01000020">
    <property type="protein sequence ID" value="SEP34980.1"/>
    <property type="molecule type" value="Genomic_DNA"/>
</dbReference>
<keyword evidence="3" id="KW-0411">Iron-sulfur</keyword>
<keyword evidence="2" id="KW-0408">Iron</keyword>
<feature type="domain" description="4Fe-4S ferredoxin-type" evidence="4">
    <location>
        <begin position="180"/>
        <end position="209"/>
    </location>
</feature>
<evidence type="ECO:0000259" key="4">
    <source>
        <dbReference type="PROSITE" id="PS51379"/>
    </source>
</evidence>
<dbReference type="NCBIfam" id="TIGR04105">
    <property type="entry name" value="FeFe_hydrog_B1"/>
    <property type="match status" value="1"/>
</dbReference>
<dbReference type="RefSeq" id="WP_091749191.1">
    <property type="nucleotide sequence ID" value="NZ_FODY01000020.1"/>
</dbReference>
<organism evidence="5 6">
    <name type="scientific">Propionispora vibrioides</name>
    <dbReference type="NCBI Taxonomy" id="112903"/>
    <lineage>
        <taxon>Bacteria</taxon>
        <taxon>Bacillati</taxon>
        <taxon>Bacillota</taxon>
        <taxon>Negativicutes</taxon>
        <taxon>Selenomonadales</taxon>
        <taxon>Sporomusaceae</taxon>
        <taxon>Propionispora</taxon>
    </lineage>
</organism>
<dbReference type="OrthoDB" id="9798098at2"/>
<dbReference type="InterPro" id="IPR009016">
    <property type="entry name" value="Fe_hydrogenase"/>
</dbReference>
<proteinExistence type="predicted"/>
<dbReference type="Gene3D" id="3.30.70.20">
    <property type="match status" value="2"/>
</dbReference>
<dbReference type="STRING" id="112903.SAMN04490178_12036"/>
<keyword evidence="1" id="KW-0479">Metal-binding</keyword>
<dbReference type="Gene3D" id="3.40.950.10">
    <property type="entry name" value="Fe-only Hydrogenase (Larger Subunit), Chain L, domain 3"/>
    <property type="match status" value="1"/>
</dbReference>
<dbReference type="GO" id="GO:0046872">
    <property type="term" value="F:metal ion binding"/>
    <property type="evidence" value="ECO:0007669"/>
    <property type="project" value="UniProtKB-KW"/>
</dbReference>
<dbReference type="PROSITE" id="PS00198">
    <property type="entry name" value="4FE4S_FER_1"/>
    <property type="match status" value="1"/>
</dbReference>
<dbReference type="Pfam" id="PF00037">
    <property type="entry name" value="Fer4"/>
    <property type="match status" value="1"/>
</dbReference>
<evidence type="ECO:0000256" key="1">
    <source>
        <dbReference type="ARBA" id="ARBA00022723"/>
    </source>
</evidence>
<dbReference type="InterPro" id="IPR050340">
    <property type="entry name" value="Cytosolic_Fe-S_CAF"/>
</dbReference>
<gene>
    <name evidence="5" type="ORF">SAMN04490178_12036</name>
</gene>
<dbReference type="InterPro" id="IPR004108">
    <property type="entry name" value="Fe_hydrogenase_lsu_C"/>
</dbReference>
<dbReference type="Proteomes" id="UP000198847">
    <property type="component" value="Unassembled WGS sequence"/>
</dbReference>
<keyword evidence="6" id="KW-1185">Reference proteome</keyword>
<dbReference type="SUPFAM" id="SSF54862">
    <property type="entry name" value="4Fe-4S ferredoxins"/>
    <property type="match status" value="1"/>
</dbReference>
<sequence length="477" mass="51051">MANISEAVKIRREVLKELAKKAFDGTLKDTVRDILYTVVTDDGPRHRCCIYRERSILEERVHLALSQPMDIPLELAAAQALQGKIAKGPVMSMLPSACDRCLADKFMVTDACRNCLAHHCIVSCPKNAIFTVRNRAYIDREKCCSCGRCKTACSYSAIVEIKHPCEHACEVQAITAAPNKKAVIDHEKCVACGACKTACPFGAIGDRSVLVQVIRTLNKRRTYAMLAPSFVGQFGVKVTAAQVVAALRKAGFYAVAEVSVGADWVIAREAAEFTEQVPASKPFMTSSCCPAFVGMIKKHAKEYEEHLSTTVSPMVALARLLKEKDPEAVTVFIGPCIAKKAEALAYPADVDFVLTFEEAEALLTGAGLQAAMMPDEAMGSQATASGNLFAIAGGVAQAVAQAVQAQDGEVTVTACQSEGLEACQAMLKQLKKGELTVNFMEGMACSGGCSGGPGTMNDVRVTQRLVKNFSQTARCGS</sequence>
<reference evidence="5 6" key="1">
    <citation type="submission" date="2016-10" db="EMBL/GenBank/DDBJ databases">
        <authorList>
            <person name="de Groot N.N."/>
        </authorList>
    </citation>
    <scope>NUCLEOTIDE SEQUENCE [LARGE SCALE GENOMIC DNA]</scope>
    <source>
        <strain evidence="5 6">DSM 13305</strain>
    </source>
</reference>
<evidence type="ECO:0000256" key="2">
    <source>
        <dbReference type="ARBA" id="ARBA00023004"/>
    </source>
</evidence>